<name>A0AAI9EFW3_9PEZI</name>
<proteinExistence type="predicted"/>
<feature type="region of interest" description="Disordered" evidence="1">
    <location>
        <begin position="345"/>
        <end position="407"/>
    </location>
</feature>
<dbReference type="PROSITE" id="PS50097">
    <property type="entry name" value="BTB"/>
    <property type="match status" value="1"/>
</dbReference>
<dbReference type="InterPro" id="IPR011333">
    <property type="entry name" value="SKP1/BTB/POZ_sf"/>
</dbReference>
<dbReference type="CDD" id="cd18186">
    <property type="entry name" value="BTB_POZ_ZBTB_KLHL-like"/>
    <property type="match status" value="1"/>
</dbReference>
<feature type="compositionally biased region" description="Basic residues" evidence="1">
    <location>
        <begin position="301"/>
        <end position="311"/>
    </location>
</feature>
<dbReference type="PANTHER" id="PTHR47843:SF2">
    <property type="entry name" value="BTB DOMAIN-CONTAINING PROTEIN"/>
    <property type="match status" value="1"/>
</dbReference>
<evidence type="ECO:0000259" key="2">
    <source>
        <dbReference type="PROSITE" id="PS50097"/>
    </source>
</evidence>
<comment type="caution">
    <text evidence="3">The sequence shown here is derived from an EMBL/GenBank/DDBJ whole genome shotgun (WGS) entry which is preliminary data.</text>
</comment>
<feature type="region of interest" description="Disordered" evidence="1">
    <location>
        <begin position="543"/>
        <end position="597"/>
    </location>
</feature>
<feature type="region of interest" description="Disordered" evidence="1">
    <location>
        <begin position="288"/>
        <end position="330"/>
    </location>
</feature>
<evidence type="ECO:0000313" key="3">
    <source>
        <dbReference type="EMBL" id="CAK4034660.1"/>
    </source>
</evidence>
<evidence type="ECO:0000256" key="1">
    <source>
        <dbReference type="SAM" id="MobiDB-lite"/>
    </source>
</evidence>
<accession>A0AAI9EFW3</accession>
<gene>
    <name evidence="3" type="ORF">LECACI_7A009818</name>
</gene>
<dbReference type="SUPFAM" id="SSF54695">
    <property type="entry name" value="POZ domain"/>
    <property type="match status" value="1"/>
</dbReference>
<feature type="compositionally biased region" description="Low complexity" evidence="1">
    <location>
        <begin position="356"/>
        <end position="366"/>
    </location>
</feature>
<dbReference type="InterPro" id="IPR000210">
    <property type="entry name" value="BTB/POZ_dom"/>
</dbReference>
<feature type="region of interest" description="Disordered" evidence="1">
    <location>
        <begin position="623"/>
        <end position="699"/>
    </location>
</feature>
<dbReference type="EMBL" id="CAVMBE010000129">
    <property type="protein sequence ID" value="CAK4034660.1"/>
    <property type="molecule type" value="Genomic_DNA"/>
</dbReference>
<protein>
    <recommendedName>
        <fullName evidence="2">BTB domain-containing protein</fullName>
    </recommendedName>
</protein>
<dbReference type="Pfam" id="PF00651">
    <property type="entry name" value="BTB"/>
    <property type="match status" value="1"/>
</dbReference>
<dbReference type="SMART" id="SM00225">
    <property type="entry name" value="BTB"/>
    <property type="match status" value="1"/>
</dbReference>
<keyword evidence="4" id="KW-1185">Reference proteome</keyword>
<dbReference type="Gene3D" id="3.30.710.10">
    <property type="entry name" value="Potassium Channel Kv1.1, Chain A"/>
    <property type="match status" value="1"/>
</dbReference>
<dbReference type="Proteomes" id="UP001296104">
    <property type="component" value="Unassembled WGS sequence"/>
</dbReference>
<feature type="compositionally biased region" description="Low complexity" evidence="1">
    <location>
        <begin position="9"/>
        <end position="34"/>
    </location>
</feature>
<feature type="region of interest" description="Disordered" evidence="1">
    <location>
        <begin position="477"/>
        <end position="497"/>
    </location>
</feature>
<organism evidence="3 4">
    <name type="scientific">Lecanosticta acicola</name>
    <dbReference type="NCBI Taxonomy" id="111012"/>
    <lineage>
        <taxon>Eukaryota</taxon>
        <taxon>Fungi</taxon>
        <taxon>Dikarya</taxon>
        <taxon>Ascomycota</taxon>
        <taxon>Pezizomycotina</taxon>
        <taxon>Dothideomycetes</taxon>
        <taxon>Dothideomycetidae</taxon>
        <taxon>Mycosphaerellales</taxon>
        <taxon>Mycosphaerellaceae</taxon>
        <taxon>Lecanosticta</taxon>
    </lineage>
</organism>
<reference evidence="3" key="1">
    <citation type="submission" date="2023-11" db="EMBL/GenBank/DDBJ databases">
        <authorList>
            <person name="Alioto T."/>
            <person name="Alioto T."/>
            <person name="Gomez Garrido J."/>
        </authorList>
    </citation>
    <scope>NUCLEOTIDE SEQUENCE</scope>
</reference>
<feature type="compositionally biased region" description="Polar residues" evidence="1">
    <location>
        <begin position="623"/>
        <end position="634"/>
    </location>
</feature>
<feature type="compositionally biased region" description="Basic and acidic residues" evidence="1">
    <location>
        <begin position="671"/>
        <end position="682"/>
    </location>
</feature>
<feature type="compositionally biased region" description="Low complexity" evidence="1">
    <location>
        <begin position="660"/>
        <end position="670"/>
    </location>
</feature>
<dbReference type="AlphaFoldDB" id="A0AAI9EFW3"/>
<feature type="domain" description="BTB" evidence="2">
    <location>
        <begin position="85"/>
        <end position="157"/>
    </location>
</feature>
<feature type="region of interest" description="Disordered" evidence="1">
    <location>
        <begin position="1"/>
        <end position="37"/>
    </location>
</feature>
<dbReference type="PANTHER" id="PTHR47843">
    <property type="entry name" value="BTB DOMAIN-CONTAINING PROTEIN-RELATED"/>
    <property type="match status" value="1"/>
</dbReference>
<feature type="compositionally biased region" description="Basic residues" evidence="1">
    <location>
        <begin position="373"/>
        <end position="385"/>
    </location>
</feature>
<feature type="compositionally biased region" description="Low complexity" evidence="1">
    <location>
        <begin position="635"/>
        <end position="647"/>
    </location>
</feature>
<sequence>MGDPQVTDSPPTSINTRTSPSTTTRTPKSTIKRTSNAHTHPVVYSRDFAYADNGPIVVVPTRMVRTDILTASAKTFAELLSGPTVDIFVGRERRQWSLHRNLLCHHSSYFETELYGHHDAPGKRSLRDNTLELPDDDPVGFELLVKWLYQGQLEDTSQLSDVAKYEYAVACHKLHLLCDKFNMVRLKNIAMDQYRQCLHESQLVPDAEEIDDIYGASPIDSPFRSLMIKIAARQVMDPDVDRDADAYRRCFENSSDFAVEMINAIRHMSGGILFEDPTCADQCTYHDHSDVSGCQTEGKGKGKSRAPRRVAHQATAGATKGQGPSTIQAQRGKDYVLGPMIAELPAEKPTPKKLSSARSSPTAARAVESHSPIPRRKTPSSRTKRPPANQSVARQPLHRANGTDGLDSQLHLVARDVPQKLESRKHPDHIQVTASVQGPRTARNVPLLYLTGPSDSPFDAAEQPYSAHEKGPLQMRAPKSIDNSENPHENSPLAVRDGSRVAQTGISGVGTHPSLILPTIGQENQSVGAAEKGHELTVEHVRLIPRQVRPRPRHGVHALQTRSTAGAGVDSHSAASSGSRKRKLEDRTPRIQKRAIINGSKDLRAVTTPCGYDEVQRRVYSRSSAGKSSAATSQAGSPSVSVASGGPRKLSRISSVKKQSIGSTGSVSVVDSRRVVGTEQKRRPQKLRRGSAQIRNGVP</sequence>
<evidence type="ECO:0000313" key="4">
    <source>
        <dbReference type="Proteomes" id="UP001296104"/>
    </source>
</evidence>